<organism evidence="1 2">
    <name type="scientific">Pleurodeles waltl</name>
    <name type="common">Iberian ribbed newt</name>
    <dbReference type="NCBI Taxonomy" id="8319"/>
    <lineage>
        <taxon>Eukaryota</taxon>
        <taxon>Metazoa</taxon>
        <taxon>Chordata</taxon>
        <taxon>Craniata</taxon>
        <taxon>Vertebrata</taxon>
        <taxon>Euteleostomi</taxon>
        <taxon>Amphibia</taxon>
        <taxon>Batrachia</taxon>
        <taxon>Caudata</taxon>
        <taxon>Salamandroidea</taxon>
        <taxon>Salamandridae</taxon>
        <taxon>Pleurodelinae</taxon>
        <taxon>Pleurodeles</taxon>
    </lineage>
</organism>
<dbReference type="EMBL" id="JANPWB010000008">
    <property type="protein sequence ID" value="KAJ1162488.1"/>
    <property type="molecule type" value="Genomic_DNA"/>
</dbReference>
<evidence type="ECO:0000313" key="2">
    <source>
        <dbReference type="Proteomes" id="UP001066276"/>
    </source>
</evidence>
<reference evidence="1" key="1">
    <citation type="journal article" date="2022" name="bioRxiv">
        <title>Sequencing and chromosome-scale assembly of the giantPleurodeles waltlgenome.</title>
        <authorList>
            <person name="Brown T."/>
            <person name="Elewa A."/>
            <person name="Iarovenko S."/>
            <person name="Subramanian E."/>
            <person name="Araus A.J."/>
            <person name="Petzold A."/>
            <person name="Susuki M."/>
            <person name="Suzuki K.-i.T."/>
            <person name="Hayashi T."/>
            <person name="Toyoda A."/>
            <person name="Oliveira C."/>
            <person name="Osipova E."/>
            <person name="Leigh N.D."/>
            <person name="Simon A."/>
            <person name="Yun M.H."/>
        </authorList>
    </citation>
    <scope>NUCLEOTIDE SEQUENCE</scope>
    <source>
        <strain evidence="1">20211129_DDA</strain>
        <tissue evidence="1">Liver</tissue>
    </source>
</reference>
<comment type="caution">
    <text evidence="1">The sequence shown here is derived from an EMBL/GenBank/DDBJ whole genome shotgun (WGS) entry which is preliminary data.</text>
</comment>
<evidence type="ECO:0000313" key="1">
    <source>
        <dbReference type="EMBL" id="KAJ1162488.1"/>
    </source>
</evidence>
<gene>
    <name evidence="1" type="ORF">NDU88_002956</name>
</gene>
<proteinExistence type="predicted"/>
<dbReference type="AlphaFoldDB" id="A0AAV7SEN4"/>
<keyword evidence="2" id="KW-1185">Reference proteome</keyword>
<protein>
    <submittedName>
        <fullName evidence="1">Uncharacterized protein</fullName>
    </submittedName>
</protein>
<sequence length="164" mass="17782">MAGSSGISTACAACRGGVRAAGRCSRFTLDASARDVMMLKFEAGLESARSQRSEMRSEERVGRVSLDSKGKLMHPGFAEEWAKQGTRQERLGLSAGGLQERPIDFSITKGKKQDAGKTYLAEGGGEDAALKEISNWFSRVDLYLKADGSGWKRVRARERGAAYI</sequence>
<accession>A0AAV7SEN4</accession>
<name>A0AAV7SEN4_PLEWA</name>
<dbReference type="Proteomes" id="UP001066276">
    <property type="component" value="Chromosome 4_2"/>
</dbReference>